<organism evidence="5 6">
    <name type="scientific">Solimonas terrae</name>
    <dbReference type="NCBI Taxonomy" id="1396819"/>
    <lineage>
        <taxon>Bacteria</taxon>
        <taxon>Pseudomonadati</taxon>
        <taxon>Pseudomonadota</taxon>
        <taxon>Gammaproteobacteria</taxon>
        <taxon>Nevskiales</taxon>
        <taxon>Nevskiaceae</taxon>
        <taxon>Solimonas</taxon>
    </lineage>
</organism>
<dbReference type="AlphaFoldDB" id="A0A6M2BMU9"/>
<dbReference type="RefSeq" id="WP_166252359.1">
    <property type="nucleotide sequence ID" value="NZ_JAAMOW010000002.1"/>
</dbReference>
<accession>A0A6M2BMU9</accession>
<evidence type="ECO:0000256" key="2">
    <source>
        <dbReference type="ARBA" id="ARBA00023125"/>
    </source>
</evidence>
<dbReference type="GO" id="GO:0006950">
    <property type="term" value="P:response to stress"/>
    <property type="evidence" value="ECO:0007669"/>
    <property type="project" value="TreeGrafter"/>
</dbReference>
<comment type="caution">
    <text evidence="5">The sequence shown here is derived from an EMBL/GenBank/DDBJ whole genome shotgun (WGS) entry which is preliminary data.</text>
</comment>
<evidence type="ECO:0000256" key="1">
    <source>
        <dbReference type="ARBA" id="ARBA00023015"/>
    </source>
</evidence>
<dbReference type="InterPro" id="IPR036388">
    <property type="entry name" value="WH-like_DNA-bd_sf"/>
</dbReference>
<dbReference type="Proteomes" id="UP000472676">
    <property type="component" value="Unassembled WGS sequence"/>
</dbReference>
<dbReference type="Gene3D" id="1.10.10.10">
    <property type="entry name" value="Winged helix-like DNA-binding domain superfamily/Winged helix DNA-binding domain"/>
    <property type="match status" value="1"/>
</dbReference>
<dbReference type="PRINTS" id="PR00598">
    <property type="entry name" value="HTHMARR"/>
</dbReference>
<dbReference type="GO" id="GO:0003677">
    <property type="term" value="F:DNA binding"/>
    <property type="evidence" value="ECO:0007669"/>
    <property type="project" value="UniProtKB-KW"/>
</dbReference>
<dbReference type="PROSITE" id="PS50995">
    <property type="entry name" value="HTH_MARR_2"/>
    <property type="match status" value="1"/>
</dbReference>
<evidence type="ECO:0000313" key="5">
    <source>
        <dbReference type="EMBL" id="NGY03982.1"/>
    </source>
</evidence>
<keyword evidence="2" id="KW-0238">DNA-binding</keyword>
<dbReference type="Pfam" id="PF12802">
    <property type="entry name" value="MarR_2"/>
    <property type="match status" value="1"/>
</dbReference>
<gene>
    <name evidence="5" type="ORF">G7Y85_04340</name>
</gene>
<feature type="domain" description="HTH marR-type" evidence="4">
    <location>
        <begin position="16"/>
        <end position="148"/>
    </location>
</feature>
<dbReference type="InterPro" id="IPR039422">
    <property type="entry name" value="MarR/SlyA-like"/>
</dbReference>
<dbReference type="SUPFAM" id="SSF46785">
    <property type="entry name" value="Winged helix' DNA-binding domain"/>
    <property type="match status" value="1"/>
</dbReference>
<evidence type="ECO:0000256" key="3">
    <source>
        <dbReference type="ARBA" id="ARBA00023163"/>
    </source>
</evidence>
<dbReference type="InterPro" id="IPR036390">
    <property type="entry name" value="WH_DNA-bd_sf"/>
</dbReference>
<dbReference type="PANTHER" id="PTHR33164:SF64">
    <property type="entry name" value="TRANSCRIPTIONAL REGULATOR SLYA"/>
    <property type="match status" value="1"/>
</dbReference>
<evidence type="ECO:0000259" key="4">
    <source>
        <dbReference type="PROSITE" id="PS50995"/>
    </source>
</evidence>
<reference evidence="5 6" key="1">
    <citation type="journal article" date="2014" name="Int. J. Syst. Evol. Microbiol.">
        <title>Solimonas terrae sp. nov., isolated from soil.</title>
        <authorList>
            <person name="Kim S.J."/>
            <person name="Moon J.Y."/>
            <person name="Weon H.Y."/>
            <person name="Ahn J.H."/>
            <person name="Chen W.M."/>
            <person name="Kwon S.W."/>
        </authorList>
    </citation>
    <scope>NUCLEOTIDE SEQUENCE [LARGE SCALE GENOMIC DNA]</scope>
    <source>
        <strain evidence="5 6">KIS83-12</strain>
    </source>
</reference>
<keyword evidence="3" id="KW-0804">Transcription</keyword>
<protein>
    <submittedName>
        <fullName evidence="5">MarR family transcriptional regulator</fullName>
    </submittedName>
</protein>
<dbReference type="GO" id="GO:0003700">
    <property type="term" value="F:DNA-binding transcription factor activity"/>
    <property type="evidence" value="ECO:0007669"/>
    <property type="project" value="InterPro"/>
</dbReference>
<dbReference type="InterPro" id="IPR000835">
    <property type="entry name" value="HTH_MarR-typ"/>
</dbReference>
<keyword evidence="1" id="KW-0805">Transcription regulation</keyword>
<dbReference type="PANTHER" id="PTHR33164">
    <property type="entry name" value="TRANSCRIPTIONAL REGULATOR, MARR FAMILY"/>
    <property type="match status" value="1"/>
</dbReference>
<proteinExistence type="predicted"/>
<evidence type="ECO:0000313" key="6">
    <source>
        <dbReference type="Proteomes" id="UP000472676"/>
    </source>
</evidence>
<dbReference type="EMBL" id="JAAMOW010000002">
    <property type="protein sequence ID" value="NGY03982.1"/>
    <property type="molecule type" value="Genomic_DNA"/>
</dbReference>
<name>A0A6M2BMU9_9GAMM</name>
<keyword evidence="6" id="KW-1185">Reference proteome</keyword>
<dbReference type="SMART" id="SM00347">
    <property type="entry name" value="HTH_MARR"/>
    <property type="match status" value="1"/>
</dbReference>
<sequence>MKTTAAPPKSQPDARKRAIGRKLTVISRQLWQQFDQNMQSTGVSRAKWGLIAAVSRSPGATQRAIAAMLQVTEVTAGRMVDRLCEDGLLERRENPQDRRGYCVYLTPAARPLLDQIGQAATVYEAEAFAGLSQDELAQLEALLDRIALNIAAPSRPEPRKTSDEA</sequence>